<dbReference type="InterPro" id="IPR052023">
    <property type="entry name" value="Histidine_kinase_KdpD"/>
</dbReference>
<evidence type="ECO:0000256" key="3">
    <source>
        <dbReference type="ARBA" id="ARBA00023012"/>
    </source>
</evidence>
<keyword evidence="1" id="KW-0808">Transferase</keyword>
<evidence type="ECO:0000259" key="4">
    <source>
        <dbReference type="Pfam" id="PF00582"/>
    </source>
</evidence>
<dbReference type="Gene3D" id="3.40.50.620">
    <property type="entry name" value="HUPs"/>
    <property type="match status" value="1"/>
</dbReference>
<evidence type="ECO:0000313" key="6">
    <source>
        <dbReference type="EMBL" id="KMT58854.1"/>
    </source>
</evidence>
<dbReference type="SUPFAM" id="SSF52540">
    <property type="entry name" value="P-loop containing nucleoside triphosphate hydrolases"/>
    <property type="match status" value="1"/>
</dbReference>
<dbReference type="GO" id="GO:0000155">
    <property type="term" value="F:phosphorelay sensor kinase activity"/>
    <property type="evidence" value="ECO:0007669"/>
    <property type="project" value="InterPro"/>
</dbReference>
<comment type="caution">
    <text evidence="6">The sequence shown here is derived from an EMBL/GenBank/DDBJ whole genome shotgun (WGS) entry which is preliminary data.</text>
</comment>
<keyword evidence="3" id="KW-0902">Two-component regulatory system</keyword>
<dbReference type="PATRIC" id="fig|1430899.3.peg.1931"/>
<dbReference type="NCBIfam" id="NF038185">
    <property type="entry name" value="KdpD_non_kinase"/>
    <property type="match status" value="1"/>
</dbReference>
<sequence>MGNKNLSFHRKSPEELLAQIEKLKRGKLKIYIGSAPGVGKTYRMLTEAHELKKEGIDVVIGLVETHGRKETADLIHGLEALPLKEIPYKNNTYFDLDVDAIIARNPEVVIIDELAHSNIPGSVNEKRYQDVQTILDHRINVISAVNIQHLESLRDVVNDITGVSVRERIPDFLLDVADEVILIDVTAETLQKRLREGKIYAAEKIQQSLENFFTTKNLSALREIALREVADDVDDKADKKAARLRAAMMNEKILVCIKNDANAEKLIRRGFRIADRLRSELFILTAISKELDELPEKTQKEYATWQDLAKQFNAHFLVEPIKERKISQVITDVANKNNITQIILGQSIKSRVEEVAKGSIVNAIMRQTDGVDIHIVANSRKN</sequence>
<dbReference type="FunFam" id="3.40.50.300:FF:000483">
    <property type="entry name" value="Sensor histidine kinase KdpD"/>
    <property type="match status" value="1"/>
</dbReference>
<evidence type="ECO:0000259" key="5">
    <source>
        <dbReference type="Pfam" id="PF02702"/>
    </source>
</evidence>
<dbReference type="RefSeq" id="WP_007472093.1">
    <property type="nucleotide sequence ID" value="NZ_KQ130617.1"/>
</dbReference>
<gene>
    <name evidence="6" type="ORF">X560_1890</name>
</gene>
<dbReference type="SUPFAM" id="SSF52402">
    <property type="entry name" value="Adenine nucleotide alpha hydrolases-like"/>
    <property type="match status" value="1"/>
</dbReference>
<keyword evidence="2 6" id="KW-0418">Kinase</keyword>
<dbReference type="OrthoDB" id="9806130at2"/>
<dbReference type="InterPro" id="IPR006016">
    <property type="entry name" value="UspA"/>
</dbReference>
<dbReference type="InterPro" id="IPR003852">
    <property type="entry name" value="Sig_transdc_His_kinase_KdpD_N"/>
</dbReference>
<dbReference type="GO" id="GO:0034220">
    <property type="term" value="P:monoatomic ion transmembrane transport"/>
    <property type="evidence" value="ECO:0007669"/>
    <property type="project" value="UniProtKB-KW"/>
</dbReference>
<accession>A0A0J8GCY4</accession>
<protein>
    <submittedName>
        <fullName evidence="6">Osmosensitive K+ channel histidine kinase KdpD</fullName>
    </submittedName>
</protein>
<feature type="domain" description="UspA" evidence="4">
    <location>
        <begin position="249"/>
        <end position="368"/>
    </location>
</feature>
<dbReference type="InterPro" id="IPR014729">
    <property type="entry name" value="Rossmann-like_a/b/a_fold"/>
</dbReference>
<dbReference type="GO" id="GO:0005737">
    <property type="term" value="C:cytoplasm"/>
    <property type="evidence" value="ECO:0007669"/>
    <property type="project" value="UniProtKB-ARBA"/>
</dbReference>
<dbReference type="PANTHER" id="PTHR45569">
    <property type="entry name" value="SENSOR PROTEIN KDPD"/>
    <property type="match status" value="1"/>
</dbReference>
<dbReference type="PANTHER" id="PTHR45569:SF1">
    <property type="entry name" value="SENSOR PROTEIN KDPD"/>
    <property type="match status" value="1"/>
</dbReference>
<reference evidence="6 7" key="1">
    <citation type="journal article" date="2015" name="Genome Biol. Evol.">
        <title>Comparative Genomics of Listeria Sensu Lato: Genus-Wide Differences in Evolutionary Dynamics and the Progressive Gain of Complex, Potentially Pathogenicity-Related Traits through Lateral Gene Transfer.</title>
        <authorList>
            <person name="Chiara M."/>
            <person name="Caruso M."/>
            <person name="D'Erchia A.M."/>
            <person name="Manzari C."/>
            <person name="Fraccalvieri R."/>
            <person name="Goffredo E."/>
            <person name="Latorre L."/>
            <person name="Miccolupo A."/>
            <person name="Padalino I."/>
            <person name="Santagada G."/>
            <person name="Chiocco D."/>
            <person name="Pesole G."/>
            <person name="Horner D.S."/>
            <person name="Parisi A."/>
        </authorList>
    </citation>
    <scope>NUCLEOTIDE SEQUENCE [LARGE SCALE GENOMIC DNA]</scope>
    <source>
        <strain evidence="6 7">1991</strain>
    </source>
</reference>
<keyword evidence="6" id="KW-0813">Transport</keyword>
<dbReference type="Pfam" id="PF00582">
    <property type="entry name" value="Usp"/>
    <property type="match status" value="1"/>
</dbReference>
<keyword evidence="6" id="KW-0407">Ion channel</keyword>
<dbReference type="Pfam" id="PF02702">
    <property type="entry name" value="KdpD"/>
    <property type="match status" value="1"/>
</dbReference>
<evidence type="ECO:0000256" key="1">
    <source>
        <dbReference type="ARBA" id="ARBA00022679"/>
    </source>
</evidence>
<dbReference type="Proteomes" id="UP000052258">
    <property type="component" value="Unassembled WGS sequence"/>
</dbReference>
<keyword evidence="7" id="KW-1185">Reference proteome</keyword>
<dbReference type="InterPro" id="IPR027417">
    <property type="entry name" value="P-loop_NTPase"/>
</dbReference>
<dbReference type="Gene3D" id="3.40.50.300">
    <property type="entry name" value="P-loop containing nucleotide triphosphate hydrolases"/>
    <property type="match status" value="1"/>
</dbReference>
<evidence type="ECO:0000256" key="2">
    <source>
        <dbReference type="ARBA" id="ARBA00022777"/>
    </source>
</evidence>
<name>A0A0J8GCY4_9LIST</name>
<feature type="domain" description="Signal transduction histidine kinase osmosensitive K+ channel sensor N-terminal" evidence="5">
    <location>
        <begin position="24"/>
        <end position="233"/>
    </location>
</feature>
<keyword evidence="6" id="KW-0406">Ion transport</keyword>
<proteinExistence type="predicted"/>
<evidence type="ECO:0000313" key="7">
    <source>
        <dbReference type="Proteomes" id="UP000052258"/>
    </source>
</evidence>
<organism evidence="6 7">
    <name type="scientific">Listeria fleischmannii 1991</name>
    <dbReference type="NCBI Taxonomy" id="1430899"/>
    <lineage>
        <taxon>Bacteria</taxon>
        <taxon>Bacillati</taxon>
        <taxon>Bacillota</taxon>
        <taxon>Bacilli</taxon>
        <taxon>Bacillales</taxon>
        <taxon>Listeriaceae</taxon>
        <taxon>Listeria</taxon>
    </lineage>
</organism>
<dbReference type="EMBL" id="AZHO01000023">
    <property type="protein sequence ID" value="KMT58854.1"/>
    <property type="molecule type" value="Genomic_DNA"/>
</dbReference>
<dbReference type="AlphaFoldDB" id="A0A0J8GCY4"/>
<dbReference type="GO" id="GO:0005886">
    <property type="term" value="C:plasma membrane"/>
    <property type="evidence" value="ECO:0007669"/>
    <property type="project" value="TreeGrafter"/>
</dbReference>